<evidence type="ECO:0000313" key="1">
    <source>
        <dbReference type="EMBL" id="MBO0608564.1"/>
    </source>
</evidence>
<keyword evidence="2" id="KW-1185">Reference proteome</keyword>
<evidence type="ECO:0000313" key="2">
    <source>
        <dbReference type="Proteomes" id="UP000664617"/>
    </source>
</evidence>
<dbReference type="SUPFAM" id="SSF88659">
    <property type="entry name" value="Sigma3 and sigma4 domains of RNA polymerase sigma factors"/>
    <property type="match status" value="1"/>
</dbReference>
<reference evidence="1 2" key="1">
    <citation type="submission" date="2021-03" db="EMBL/GenBank/DDBJ databases">
        <authorList>
            <person name="Xin L."/>
        </authorList>
    </citation>
    <scope>NUCLEOTIDE SEQUENCE [LARGE SCALE GENOMIC DNA]</scope>
    <source>
        <strain evidence="1 2">XHU 5031</strain>
    </source>
</reference>
<dbReference type="InterPro" id="IPR036388">
    <property type="entry name" value="WH-like_DNA-bd_sf"/>
</dbReference>
<comment type="caution">
    <text evidence="1">The sequence shown here is derived from an EMBL/GenBank/DDBJ whole genome shotgun (WGS) entry which is preliminary data.</text>
</comment>
<dbReference type="Pfam" id="PF13384">
    <property type="entry name" value="HTH_23"/>
    <property type="match status" value="1"/>
</dbReference>
<name>A0ABS3I828_9MICO</name>
<reference evidence="2" key="2">
    <citation type="submission" date="2023-07" db="EMBL/GenBank/DDBJ databases">
        <title>Myceligenerans salitolerans sp. nov., a halotolerant actinomycete isolated from a salt lake in Xinjiang, China.</title>
        <authorList>
            <person name="Guan T."/>
        </authorList>
    </citation>
    <scope>NUCLEOTIDE SEQUENCE [LARGE SCALE GENOMIC DNA]</scope>
    <source>
        <strain evidence="2">XHU 5031</strain>
    </source>
</reference>
<organism evidence="1 2">
    <name type="scientific">Myceligenerans salitolerans</name>
    <dbReference type="NCBI Taxonomy" id="1230528"/>
    <lineage>
        <taxon>Bacteria</taxon>
        <taxon>Bacillati</taxon>
        <taxon>Actinomycetota</taxon>
        <taxon>Actinomycetes</taxon>
        <taxon>Micrococcales</taxon>
        <taxon>Promicromonosporaceae</taxon>
        <taxon>Myceligenerans</taxon>
    </lineage>
</organism>
<gene>
    <name evidence="1" type="ORF">J0911_05910</name>
</gene>
<dbReference type="EMBL" id="JAFMPK010000027">
    <property type="protein sequence ID" value="MBO0608564.1"/>
    <property type="molecule type" value="Genomic_DNA"/>
</dbReference>
<dbReference type="InterPro" id="IPR013324">
    <property type="entry name" value="RNA_pol_sigma_r3/r4-like"/>
</dbReference>
<proteinExistence type="predicted"/>
<accession>A0ABS3I828</accession>
<protein>
    <submittedName>
        <fullName evidence="1">Helix-turn-helix domain-containing protein</fullName>
    </submittedName>
</protein>
<dbReference type="Gene3D" id="1.10.10.10">
    <property type="entry name" value="Winged helix-like DNA-binding domain superfamily/Winged helix DNA-binding domain"/>
    <property type="match status" value="1"/>
</dbReference>
<dbReference type="Proteomes" id="UP000664617">
    <property type="component" value="Unassembled WGS sequence"/>
</dbReference>
<sequence>MCTKTVIHRIEYTKSPDAAAASDDPRTGLRAVRSLRELADRLETLQVTRARTLGWSWQEIADALGVSRQAVHKKHRSPRRL</sequence>